<dbReference type="Proteomes" id="UP001620397">
    <property type="component" value="Unassembled WGS sequence"/>
</dbReference>
<organism evidence="2 3">
    <name type="scientific">Dyella agri</name>
    <dbReference type="NCBI Taxonomy" id="1926869"/>
    <lineage>
        <taxon>Bacteria</taxon>
        <taxon>Pseudomonadati</taxon>
        <taxon>Pseudomonadota</taxon>
        <taxon>Gammaproteobacteria</taxon>
        <taxon>Lysobacterales</taxon>
        <taxon>Rhodanobacteraceae</taxon>
        <taxon>Dyella</taxon>
    </lineage>
</organism>
<protein>
    <submittedName>
        <fullName evidence="2">IstB-like ATP-binding domain-containing protein</fullName>
    </submittedName>
</protein>
<feature type="domain" description="IstB-like ATP-binding" evidence="1">
    <location>
        <begin position="9"/>
        <end position="67"/>
    </location>
</feature>
<dbReference type="InterPro" id="IPR002611">
    <property type="entry name" value="IstB_ATP-bd"/>
</dbReference>
<evidence type="ECO:0000313" key="2">
    <source>
        <dbReference type="EMBL" id="MFK2932771.1"/>
    </source>
</evidence>
<proteinExistence type="predicted"/>
<comment type="caution">
    <text evidence="2">The sequence shown here is derived from an EMBL/GenBank/DDBJ whole genome shotgun (WGS) entry which is preliminary data.</text>
</comment>
<name>A0ABW8KKW5_9GAMM</name>
<sequence length="69" mass="8037">MLIQQTLSQLRALRLNAMADAVEHQRDRPALQELPFEDRLAMLVEIESQARETRRINRLLKTARLKVNG</sequence>
<accession>A0ABW8KKW5</accession>
<keyword evidence="3" id="KW-1185">Reference proteome</keyword>
<reference evidence="2 3" key="1">
    <citation type="submission" date="2020-10" db="EMBL/GenBank/DDBJ databases">
        <title>Phylogeny of dyella-like bacteria.</title>
        <authorList>
            <person name="Fu J."/>
        </authorList>
    </citation>
    <scope>NUCLEOTIDE SEQUENCE [LARGE SCALE GENOMIC DNA]</scope>
    <source>
        <strain evidence="2 3">DKC-1</strain>
    </source>
</reference>
<dbReference type="EMBL" id="JADIKL010000018">
    <property type="protein sequence ID" value="MFK2932771.1"/>
    <property type="molecule type" value="Genomic_DNA"/>
</dbReference>
<gene>
    <name evidence="2" type="ORF">ISP14_18500</name>
</gene>
<evidence type="ECO:0000313" key="3">
    <source>
        <dbReference type="Proteomes" id="UP001620397"/>
    </source>
</evidence>
<dbReference type="RefSeq" id="WP_404542827.1">
    <property type="nucleotide sequence ID" value="NZ_JADIKL010000018.1"/>
</dbReference>
<dbReference type="Pfam" id="PF01695">
    <property type="entry name" value="IstB_IS21"/>
    <property type="match status" value="1"/>
</dbReference>
<evidence type="ECO:0000259" key="1">
    <source>
        <dbReference type="Pfam" id="PF01695"/>
    </source>
</evidence>